<dbReference type="Proteomes" id="UP000248301">
    <property type="component" value="Unassembled WGS sequence"/>
</dbReference>
<keyword evidence="2" id="KW-0812">Transmembrane</keyword>
<protein>
    <submittedName>
        <fullName evidence="3">Uncharacterized protein</fullName>
    </submittedName>
</protein>
<accession>A0A318QC54</accession>
<proteinExistence type="predicted"/>
<evidence type="ECO:0000313" key="4">
    <source>
        <dbReference type="Proteomes" id="UP000248301"/>
    </source>
</evidence>
<organism evidence="3 4">
    <name type="scientific">Gluconacetobacter entanii</name>
    <dbReference type="NCBI Taxonomy" id="108528"/>
    <lineage>
        <taxon>Bacteria</taxon>
        <taxon>Pseudomonadati</taxon>
        <taxon>Pseudomonadota</taxon>
        <taxon>Alphaproteobacteria</taxon>
        <taxon>Acetobacterales</taxon>
        <taxon>Acetobacteraceae</taxon>
        <taxon>Gluconacetobacter</taxon>
    </lineage>
</organism>
<feature type="region of interest" description="Disordered" evidence="1">
    <location>
        <begin position="88"/>
        <end position="112"/>
    </location>
</feature>
<sequence length="112" mass="11988">MDPSTLLSIIIPFIPAQYVGAVMDWVTFVIAVSALVMRYWRPPAAGSRAASIWLVVSAIAQARGWNAPAYQPDRKALMVPKDTPRSAAAAALGLHPDETHPNAPDVSKTPTP</sequence>
<dbReference type="EMBL" id="NKUF01000010">
    <property type="protein sequence ID" value="PYD63567.1"/>
    <property type="molecule type" value="Genomic_DNA"/>
</dbReference>
<dbReference type="AlphaFoldDB" id="A0A318QC54"/>
<feature type="transmembrane region" description="Helical" evidence="2">
    <location>
        <begin position="6"/>
        <end position="36"/>
    </location>
</feature>
<dbReference type="OrthoDB" id="7271061at2"/>
<name>A0A318QC54_9PROT</name>
<reference evidence="3 4" key="1">
    <citation type="submission" date="2017-07" db="EMBL/GenBank/DDBJ databases">
        <title>A draft genome sequence of Gluconacetobacter entanii LTH 4560.</title>
        <authorList>
            <person name="Skraban J."/>
            <person name="Cleenwerck I."/>
            <person name="Vandamme P."/>
            <person name="Trcek J."/>
        </authorList>
    </citation>
    <scope>NUCLEOTIDE SEQUENCE [LARGE SCALE GENOMIC DNA]</scope>
    <source>
        <strain evidence="3 4">LTH 4560</strain>
    </source>
</reference>
<keyword evidence="2" id="KW-1133">Transmembrane helix</keyword>
<evidence type="ECO:0000256" key="1">
    <source>
        <dbReference type="SAM" id="MobiDB-lite"/>
    </source>
</evidence>
<dbReference type="RefSeq" id="WP_110913209.1">
    <property type="nucleotide sequence ID" value="NZ_NKUF01000010.1"/>
</dbReference>
<comment type="caution">
    <text evidence="3">The sequence shown here is derived from an EMBL/GenBank/DDBJ whole genome shotgun (WGS) entry which is preliminary data.</text>
</comment>
<evidence type="ECO:0000256" key="2">
    <source>
        <dbReference type="SAM" id="Phobius"/>
    </source>
</evidence>
<gene>
    <name evidence="3" type="ORF">CFR72_06590</name>
</gene>
<evidence type="ECO:0000313" key="3">
    <source>
        <dbReference type="EMBL" id="PYD63567.1"/>
    </source>
</evidence>
<keyword evidence="2" id="KW-0472">Membrane</keyword>